<evidence type="ECO:0000256" key="1">
    <source>
        <dbReference type="SAM" id="Phobius"/>
    </source>
</evidence>
<keyword evidence="3" id="KW-1185">Reference proteome</keyword>
<dbReference type="EMBL" id="JAZDDG010000005">
    <property type="protein sequence ID" value="MEE1976894.1"/>
    <property type="molecule type" value="Genomic_DNA"/>
</dbReference>
<proteinExistence type="predicted"/>
<reference evidence="2 3" key="1">
    <citation type="submission" date="2024-01" db="EMBL/GenBank/DDBJ databases">
        <title>Maribacter spp. originated from different algae showed divergent polysaccharides utilization ability.</title>
        <authorList>
            <person name="Wang H."/>
            <person name="Wu Y."/>
        </authorList>
    </citation>
    <scope>NUCLEOTIDE SEQUENCE [LARGE SCALE GENOMIC DNA]</scope>
    <source>
        <strain evidence="2 3">PR1</strain>
    </source>
</reference>
<evidence type="ECO:0000313" key="3">
    <source>
        <dbReference type="Proteomes" id="UP001356308"/>
    </source>
</evidence>
<evidence type="ECO:0000313" key="2">
    <source>
        <dbReference type="EMBL" id="MEE1976894.1"/>
    </source>
</evidence>
<comment type="caution">
    <text evidence="2">The sequence shown here is derived from an EMBL/GenBank/DDBJ whole genome shotgun (WGS) entry which is preliminary data.</text>
</comment>
<keyword evidence="1" id="KW-0472">Membrane</keyword>
<sequence length="144" mass="16961">MESDKVEKLIEKYFEASTTLAEEEKLKEYFSKQDIPTHLERYAPMFQYFAIAKEERFTKQVPLKPRRNFYKWASVAAVAVLAFGIYFGNDYRQQKQAEQEKALLAYNQTKKAFALLAENFNKGAEKVAYLNEFQEAKEKIYNNN</sequence>
<name>A0ABU7IVA8_9FLAO</name>
<dbReference type="RefSeq" id="WP_272651587.1">
    <property type="nucleotide sequence ID" value="NZ_JAZDDG010000005.1"/>
</dbReference>
<keyword evidence="1" id="KW-0812">Transmembrane</keyword>
<accession>A0ABU7IVA8</accession>
<keyword evidence="1" id="KW-1133">Transmembrane helix</keyword>
<organism evidence="2 3">
    <name type="scientific">Maribacter cobaltidurans</name>
    <dbReference type="NCBI Taxonomy" id="1178778"/>
    <lineage>
        <taxon>Bacteria</taxon>
        <taxon>Pseudomonadati</taxon>
        <taxon>Bacteroidota</taxon>
        <taxon>Flavobacteriia</taxon>
        <taxon>Flavobacteriales</taxon>
        <taxon>Flavobacteriaceae</taxon>
        <taxon>Maribacter</taxon>
    </lineage>
</organism>
<dbReference type="Proteomes" id="UP001356308">
    <property type="component" value="Unassembled WGS sequence"/>
</dbReference>
<gene>
    <name evidence="2" type="ORF">V1I91_12480</name>
</gene>
<feature type="transmembrane region" description="Helical" evidence="1">
    <location>
        <begin position="69"/>
        <end position="88"/>
    </location>
</feature>
<protein>
    <recommendedName>
        <fullName evidence="4">Anti-sigma factor</fullName>
    </recommendedName>
</protein>
<evidence type="ECO:0008006" key="4">
    <source>
        <dbReference type="Google" id="ProtNLM"/>
    </source>
</evidence>